<feature type="chain" id="PRO_5038945072" description="DUF11 domain-containing protein" evidence="2">
    <location>
        <begin position="24"/>
        <end position="358"/>
    </location>
</feature>
<reference evidence="3 4" key="1">
    <citation type="submission" date="2016-06" db="EMBL/GenBank/DDBJ databases">
        <authorList>
            <person name="Kjaerup R.B."/>
            <person name="Dalgaard T.S."/>
            <person name="Juul-Madsen H.R."/>
        </authorList>
    </citation>
    <scope>NUCLEOTIDE SEQUENCE [LARGE SCALE GENOMIC DNA]</scope>
    <source>
        <strain evidence="3 4">DSM 43363</strain>
    </source>
</reference>
<evidence type="ECO:0000256" key="2">
    <source>
        <dbReference type="SAM" id="SignalP"/>
    </source>
</evidence>
<feature type="compositionally biased region" description="Low complexity" evidence="1">
    <location>
        <begin position="290"/>
        <end position="314"/>
    </location>
</feature>
<sequence>MTHLFRAGALAAAVALLALPALAPPASAHIPTPTPTAAVKPTLIARASLVSLSGDPWRPSGSLEVSVINRGKAAAKGFFVLRLPPGLDVTSGGDCRGARSPRTWICGGTEVPAGGRREYPLTLRSTAAKPVFGVQKWGSVAGRDAAGDTESPTDFRINWPDRTSLRLRATASPVNDGSMGVTARVQNTGTFAIGGYSLNVVTPKGVQVIWPLCSDSGRMAGVGCEILRSNVLKAGATETVHIRLAVIGGGKIIRVYLAPTNRYTNKDTSVTLHVPGGGGGGAPTTPPSATPSATPTPSATSSPSASSSPTTPAGDGAELPRTGPAGTTYALFGAALLALGPACYCCAAASAVAEPTGP</sequence>
<evidence type="ECO:0000256" key="1">
    <source>
        <dbReference type="SAM" id="MobiDB-lite"/>
    </source>
</evidence>
<organism evidence="3 4">
    <name type="scientific">Micromonospora peucetia</name>
    <dbReference type="NCBI Taxonomy" id="47871"/>
    <lineage>
        <taxon>Bacteria</taxon>
        <taxon>Bacillati</taxon>
        <taxon>Actinomycetota</taxon>
        <taxon>Actinomycetes</taxon>
        <taxon>Micromonosporales</taxon>
        <taxon>Micromonosporaceae</taxon>
        <taxon>Micromonospora</taxon>
    </lineage>
</organism>
<protein>
    <recommendedName>
        <fullName evidence="5">DUF11 domain-containing protein</fullName>
    </recommendedName>
</protein>
<evidence type="ECO:0000313" key="3">
    <source>
        <dbReference type="EMBL" id="SCL48714.1"/>
    </source>
</evidence>
<proteinExistence type="predicted"/>
<dbReference type="RefSeq" id="WP_091620658.1">
    <property type="nucleotide sequence ID" value="NZ_FMIC01000002.1"/>
</dbReference>
<accession>A0A1C6U3Y2</accession>
<dbReference type="AlphaFoldDB" id="A0A1C6U3Y2"/>
<name>A0A1C6U3Y2_9ACTN</name>
<gene>
    <name evidence="3" type="ORF">GA0070608_0420</name>
</gene>
<feature type="region of interest" description="Disordered" evidence="1">
    <location>
        <begin position="267"/>
        <end position="321"/>
    </location>
</feature>
<feature type="signal peptide" evidence="2">
    <location>
        <begin position="1"/>
        <end position="23"/>
    </location>
</feature>
<evidence type="ECO:0008006" key="5">
    <source>
        <dbReference type="Google" id="ProtNLM"/>
    </source>
</evidence>
<dbReference type="Proteomes" id="UP000199343">
    <property type="component" value="Unassembled WGS sequence"/>
</dbReference>
<evidence type="ECO:0000313" key="4">
    <source>
        <dbReference type="Proteomes" id="UP000199343"/>
    </source>
</evidence>
<dbReference type="EMBL" id="FMIC01000002">
    <property type="protein sequence ID" value="SCL48714.1"/>
    <property type="molecule type" value="Genomic_DNA"/>
</dbReference>
<keyword evidence="2" id="KW-0732">Signal</keyword>